<dbReference type="Gene3D" id="1.10.630.10">
    <property type="entry name" value="Cytochrome P450"/>
    <property type="match status" value="1"/>
</dbReference>
<reference evidence="14 15" key="1">
    <citation type="journal article" date="2015" name="Fungal Genet. Biol.">
        <title>Evolution of novel wood decay mechanisms in Agaricales revealed by the genome sequences of Fistulina hepatica and Cylindrobasidium torrendii.</title>
        <authorList>
            <person name="Floudas D."/>
            <person name="Held B.W."/>
            <person name="Riley R."/>
            <person name="Nagy L.G."/>
            <person name="Koehler G."/>
            <person name="Ransdell A.S."/>
            <person name="Younus H."/>
            <person name="Chow J."/>
            <person name="Chiniquy J."/>
            <person name="Lipzen A."/>
            <person name="Tritt A."/>
            <person name="Sun H."/>
            <person name="Haridas S."/>
            <person name="LaButti K."/>
            <person name="Ohm R.A."/>
            <person name="Kues U."/>
            <person name="Blanchette R.A."/>
            <person name="Grigoriev I.V."/>
            <person name="Minto R.E."/>
            <person name="Hibbett D.S."/>
        </authorList>
    </citation>
    <scope>NUCLEOTIDE SEQUENCE [LARGE SCALE GENOMIC DNA]</scope>
    <source>
        <strain evidence="14 15">FP15055 ss-10</strain>
    </source>
</reference>
<dbReference type="GO" id="GO:0005506">
    <property type="term" value="F:iron ion binding"/>
    <property type="evidence" value="ECO:0007669"/>
    <property type="project" value="InterPro"/>
</dbReference>
<evidence type="ECO:0000256" key="9">
    <source>
        <dbReference type="ARBA" id="ARBA00023002"/>
    </source>
</evidence>
<evidence type="ECO:0000256" key="1">
    <source>
        <dbReference type="ARBA" id="ARBA00001971"/>
    </source>
</evidence>
<protein>
    <submittedName>
        <fullName evidence="14">Cytochrome P450</fullName>
    </submittedName>
</protein>
<gene>
    <name evidence="14" type="ORF">CYLTODRAFT_421285</name>
</gene>
<dbReference type="GO" id="GO:0016705">
    <property type="term" value="F:oxidoreductase activity, acting on paired donors, with incorporation or reduction of molecular oxygen"/>
    <property type="evidence" value="ECO:0007669"/>
    <property type="project" value="InterPro"/>
</dbReference>
<accession>A0A0D7BED2</accession>
<keyword evidence="12" id="KW-0472">Membrane</keyword>
<evidence type="ECO:0000313" key="14">
    <source>
        <dbReference type="EMBL" id="KIY68833.1"/>
    </source>
</evidence>
<dbReference type="CDD" id="cd11069">
    <property type="entry name" value="CYP_FUM15-like"/>
    <property type="match status" value="1"/>
</dbReference>
<evidence type="ECO:0000256" key="8">
    <source>
        <dbReference type="ARBA" id="ARBA00022989"/>
    </source>
</evidence>
<dbReference type="GO" id="GO:0016020">
    <property type="term" value="C:membrane"/>
    <property type="evidence" value="ECO:0007669"/>
    <property type="project" value="UniProtKB-SubCell"/>
</dbReference>
<proteinExistence type="inferred from homology"/>
<comment type="subcellular location">
    <subcellularLocation>
        <location evidence="2">Membrane</location>
    </subcellularLocation>
</comment>
<dbReference type="InterPro" id="IPR050121">
    <property type="entry name" value="Cytochrome_P450_monoxygenase"/>
</dbReference>
<dbReference type="PANTHER" id="PTHR24305:SF166">
    <property type="entry name" value="CYTOCHROME P450 12A4, MITOCHONDRIAL-RELATED"/>
    <property type="match status" value="1"/>
</dbReference>
<evidence type="ECO:0000256" key="11">
    <source>
        <dbReference type="ARBA" id="ARBA00023033"/>
    </source>
</evidence>
<dbReference type="PRINTS" id="PR00463">
    <property type="entry name" value="EP450I"/>
</dbReference>
<feature type="binding site" description="axial binding residue" evidence="13">
    <location>
        <position position="461"/>
    </location>
    <ligand>
        <name>heme</name>
        <dbReference type="ChEBI" id="CHEBI:30413"/>
    </ligand>
    <ligandPart>
        <name>Fe</name>
        <dbReference type="ChEBI" id="CHEBI:18248"/>
    </ligandPart>
</feature>
<dbReference type="SUPFAM" id="SSF48264">
    <property type="entry name" value="Cytochrome P450"/>
    <property type="match status" value="1"/>
</dbReference>
<dbReference type="InterPro" id="IPR002401">
    <property type="entry name" value="Cyt_P450_E_grp-I"/>
</dbReference>
<keyword evidence="10 13" id="KW-0408">Iron</keyword>
<keyword evidence="11" id="KW-0503">Monooxygenase</keyword>
<dbReference type="OrthoDB" id="1470350at2759"/>
<sequence>MLLDAVWLSLGLLILSGTWTLYKNYTNPLWRLQGPPRGNFFLGNLSEIWKVKTLTGWVHQYGRVNTHAGLFRKPCLVISDVKAVAHVVSHANDFPKDESMRYDLSKLVGPGVLVVEGEEHKRQRRVINPAFGNAYVKELVPTFFDKALQLRELLVEKCASNPRGYNTNAIEWMSKVTLDIIGLAGFGYNFHGLDDNVGKTELQIAFDAAAKSSVVLRMIQAKLPFFRLFPMGNSSMLREAQKSMDRIGARLLAEAKSMITLGEKMSGGGRDMLSLLVRANTSSDLPAHQKLSDKDVITQVPTFFVAGHETTASSLVWMLYALTRAPEVQKKLRQELQAISTDTPSFDELNALPYLDAVLRETLRLHAPVVFTERVSAKDDILPLSEPIKDRNGKMLDGIRVQAGDLILISLLGMNTDTAIWGADALEFKPERWMTPKAGVTAPIPGVWSNLMSFWGGARACIGFRFSIVEAKALAFTLFRAFEFELAVKHEELIAETSIVQRPFLERDMTAGPQLPIIIRTVA</sequence>
<keyword evidence="7 13" id="KW-0479">Metal-binding</keyword>
<keyword evidence="5 13" id="KW-0349">Heme</keyword>
<dbReference type="Proteomes" id="UP000054007">
    <property type="component" value="Unassembled WGS sequence"/>
</dbReference>
<evidence type="ECO:0000256" key="7">
    <source>
        <dbReference type="ARBA" id="ARBA00022723"/>
    </source>
</evidence>
<keyword evidence="8" id="KW-1133">Transmembrane helix</keyword>
<organism evidence="14 15">
    <name type="scientific">Cylindrobasidium torrendii FP15055 ss-10</name>
    <dbReference type="NCBI Taxonomy" id="1314674"/>
    <lineage>
        <taxon>Eukaryota</taxon>
        <taxon>Fungi</taxon>
        <taxon>Dikarya</taxon>
        <taxon>Basidiomycota</taxon>
        <taxon>Agaricomycotina</taxon>
        <taxon>Agaricomycetes</taxon>
        <taxon>Agaricomycetidae</taxon>
        <taxon>Agaricales</taxon>
        <taxon>Marasmiineae</taxon>
        <taxon>Physalacriaceae</taxon>
        <taxon>Cylindrobasidium</taxon>
    </lineage>
</organism>
<dbReference type="EMBL" id="KN880495">
    <property type="protein sequence ID" value="KIY68833.1"/>
    <property type="molecule type" value="Genomic_DNA"/>
</dbReference>
<dbReference type="InterPro" id="IPR036396">
    <property type="entry name" value="Cyt_P450_sf"/>
</dbReference>
<comment type="pathway">
    <text evidence="3">Secondary metabolite biosynthesis; terpenoid biosynthesis.</text>
</comment>
<comment type="similarity">
    <text evidence="4">Belongs to the cytochrome P450 family.</text>
</comment>
<evidence type="ECO:0000256" key="5">
    <source>
        <dbReference type="ARBA" id="ARBA00022617"/>
    </source>
</evidence>
<evidence type="ECO:0000256" key="13">
    <source>
        <dbReference type="PIRSR" id="PIRSR602401-1"/>
    </source>
</evidence>
<dbReference type="STRING" id="1314674.A0A0D7BED2"/>
<keyword evidence="6" id="KW-0812">Transmembrane</keyword>
<dbReference type="GO" id="GO:0020037">
    <property type="term" value="F:heme binding"/>
    <property type="evidence" value="ECO:0007669"/>
    <property type="project" value="InterPro"/>
</dbReference>
<dbReference type="Pfam" id="PF00067">
    <property type="entry name" value="p450"/>
    <property type="match status" value="1"/>
</dbReference>
<evidence type="ECO:0000256" key="2">
    <source>
        <dbReference type="ARBA" id="ARBA00004370"/>
    </source>
</evidence>
<name>A0A0D7BED2_9AGAR</name>
<dbReference type="AlphaFoldDB" id="A0A0D7BED2"/>
<evidence type="ECO:0000256" key="10">
    <source>
        <dbReference type="ARBA" id="ARBA00023004"/>
    </source>
</evidence>
<evidence type="ECO:0000256" key="4">
    <source>
        <dbReference type="ARBA" id="ARBA00010617"/>
    </source>
</evidence>
<dbReference type="PANTHER" id="PTHR24305">
    <property type="entry name" value="CYTOCHROME P450"/>
    <property type="match status" value="1"/>
</dbReference>
<evidence type="ECO:0000256" key="6">
    <source>
        <dbReference type="ARBA" id="ARBA00022692"/>
    </source>
</evidence>
<keyword evidence="9" id="KW-0560">Oxidoreductase</keyword>
<dbReference type="PRINTS" id="PR00385">
    <property type="entry name" value="P450"/>
</dbReference>
<dbReference type="InterPro" id="IPR001128">
    <property type="entry name" value="Cyt_P450"/>
</dbReference>
<evidence type="ECO:0000256" key="3">
    <source>
        <dbReference type="ARBA" id="ARBA00004721"/>
    </source>
</evidence>
<keyword evidence="15" id="KW-1185">Reference proteome</keyword>
<dbReference type="GO" id="GO:0004497">
    <property type="term" value="F:monooxygenase activity"/>
    <property type="evidence" value="ECO:0007669"/>
    <property type="project" value="UniProtKB-KW"/>
</dbReference>
<evidence type="ECO:0000256" key="12">
    <source>
        <dbReference type="ARBA" id="ARBA00023136"/>
    </source>
</evidence>
<comment type="cofactor">
    <cofactor evidence="1 13">
        <name>heme</name>
        <dbReference type="ChEBI" id="CHEBI:30413"/>
    </cofactor>
</comment>
<evidence type="ECO:0000313" key="15">
    <source>
        <dbReference type="Proteomes" id="UP000054007"/>
    </source>
</evidence>